<dbReference type="Gene3D" id="3.30.1330.40">
    <property type="entry name" value="RutC-like"/>
    <property type="match status" value="1"/>
</dbReference>
<dbReference type="AlphaFoldDB" id="A0A562U0H8"/>
<dbReference type="GO" id="GO:0019239">
    <property type="term" value="F:deaminase activity"/>
    <property type="evidence" value="ECO:0007669"/>
    <property type="project" value="TreeGrafter"/>
</dbReference>
<gene>
    <name evidence="2" type="ORF">JN11_02666</name>
</gene>
<dbReference type="GO" id="GO:0005829">
    <property type="term" value="C:cytosol"/>
    <property type="evidence" value="ECO:0007669"/>
    <property type="project" value="TreeGrafter"/>
</dbReference>
<evidence type="ECO:0000256" key="1">
    <source>
        <dbReference type="ARBA" id="ARBA00010552"/>
    </source>
</evidence>
<protein>
    <submittedName>
        <fullName evidence="2">Enamine deaminase RidA (YjgF/YER057c/UK114 family)</fullName>
    </submittedName>
</protein>
<proteinExistence type="inferred from homology"/>
<reference evidence="2 3" key="1">
    <citation type="submission" date="2019-07" db="EMBL/GenBank/DDBJ databases">
        <title>Genomic Encyclopedia of Archaeal and Bacterial Type Strains, Phase II (KMG-II): from individual species to whole genera.</title>
        <authorList>
            <person name="Goeker M."/>
        </authorList>
    </citation>
    <scope>NUCLEOTIDE SEQUENCE [LARGE SCALE GENOMIC DNA]</scope>
    <source>
        <strain evidence="2 3">ATCC BAA-1854</strain>
    </source>
</reference>
<name>A0A562U0H8_9SPHI</name>
<evidence type="ECO:0000313" key="2">
    <source>
        <dbReference type="EMBL" id="TWI99349.1"/>
    </source>
</evidence>
<sequence length="144" mass="15602">MSIIFLGKLCDAQEKQFINPDSLPPLSKNYTQAVKVKGGSTIFIAGQASVNAKKELIGKGDFEAQVTRTLENLRTVLSASKATPADLVKINIYVVDLNSDKLMILRDHLKDFVGPNPPVSTLLGVQALFNKDALIEIEGIAVVH</sequence>
<dbReference type="SUPFAM" id="SSF55298">
    <property type="entry name" value="YjgF-like"/>
    <property type="match status" value="1"/>
</dbReference>
<dbReference type="CDD" id="cd00448">
    <property type="entry name" value="YjgF_YER057c_UK114_family"/>
    <property type="match status" value="1"/>
</dbReference>
<keyword evidence="3" id="KW-1185">Reference proteome</keyword>
<dbReference type="Proteomes" id="UP000317010">
    <property type="component" value="Unassembled WGS sequence"/>
</dbReference>
<comment type="similarity">
    <text evidence="1">Belongs to the RutC family.</text>
</comment>
<organism evidence="2 3">
    <name type="scientific">Mucilaginibacter frigoritolerans</name>
    <dbReference type="NCBI Taxonomy" id="652788"/>
    <lineage>
        <taxon>Bacteria</taxon>
        <taxon>Pseudomonadati</taxon>
        <taxon>Bacteroidota</taxon>
        <taxon>Sphingobacteriia</taxon>
        <taxon>Sphingobacteriales</taxon>
        <taxon>Sphingobacteriaceae</taxon>
        <taxon>Mucilaginibacter</taxon>
    </lineage>
</organism>
<dbReference type="InterPro" id="IPR035959">
    <property type="entry name" value="RutC-like_sf"/>
</dbReference>
<dbReference type="PANTHER" id="PTHR11803">
    <property type="entry name" value="2-IMINOBUTANOATE/2-IMINOPROPANOATE DEAMINASE RIDA"/>
    <property type="match status" value="1"/>
</dbReference>
<evidence type="ECO:0000313" key="3">
    <source>
        <dbReference type="Proteomes" id="UP000317010"/>
    </source>
</evidence>
<dbReference type="InterPro" id="IPR006175">
    <property type="entry name" value="YjgF/YER057c/UK114"/>
</dbReference>
<accession>A0A562U0H8</accession>
<comment type="caution">
    <text evidence="2">The sequence shown here is derived from an EMBL/GenBank/DDBJ whole genome shotgun (WGS) entry which is preliminary data.</text>
</comment>
<dbReference type="PANTHER" id="PTHR11803:SF58">
    <property type="entry name" value="PROTEIN HMF1-RELATED"/>
    <property type="match status" value="1"/>
</dbReference>
<dbReference type="Pfam" id="PF01042">
    <property type="entry name" value="Ribonuc_L-PSP"/>
    <property type="match status" value="1"/>
</dbReference>
<dbReference type="EMBL" id="VLLI01000007">
    <property type="protein sequence ID" value="TWI99349.1"/>
    <property type="molecule type" value="Genomic_DNA"/>
</dbReference>